<evidence type="ECO:0000313" key="1">
    <source>
        <dbReference type="EMBL" id="KAJ9107990.1"/>
    </source>
</evidence>
<evidence type="ECO:0000313" key="2">
    <source>
        <dbReference type="Proteomes" id="UP001230649"/>
    </source>
</evidence>
<name>A0ACC2W9J7_9TREE</name>
<organism evidence="1 2">
    <name type="scientific">Naganishia adeliensis</name>
    <dbReference type="NCBI Taxonomy" id="92952"/>
    <lineage>
        <taxon>Eukaryota</taxon>
        <taxon>Fungi</taxon>
        <taxon>Dikarya</taxon>
        <taxon>Basidiomycota</taxon>
        <taxon>Agaricomycotina</taxon>
        <taxon>Tremellomycetes</taxon>
        <taxon>Filobasidiales</taxon>
        <taxon>Filobasidiaceae</taxon>
        <taxon>Naganishia</taxon>
    </lineage>
</organism>
<keyword evidence="2" id="KW-1185">Reference proteome</keyword>
<sequence length="1382" mass="156711">MEAFGNAKTTRNDNSSRFGKYIEILFNNEHEIVGARIRTYLLERSRLVYQPEIERNYHIFYQLLAGAPAQERKEYGLDQPYSAFAYLAGGGPAATPINGVDDAEEFKITQKALSTVGISVGKQWEIFRLLAGLLHLGNVKVTPMRNEASIDVDDEALSMACQLLGVNKDEFRKWTLKKQLTTRSEKIVTNLSAPQATVVRDSVAKFIYSCLFDWLVSIINQSLAGEGGRGAKEAKKFIGVLDIYGFEHFKKNSFEQFCINWANEKLQQEFNAHVFKLEQEEYVREEINWTFIDFADNQMCIDVIEGKMGILSLLDEESRLPAGADNSFAAKIHQTIVKPEQKQVFKKPRFNQNAFTIAHYAHDVTYDVDGFIEKNRDTVPDEHLELLMNSGNTLLKECLEAALAAAQASRDSMASAAKANNPATAGGVTPGVSAKSRTGGAASARKPTLGSIFKYSLVALMETINNTNVHYIRCIKPNEAKKAWELDSKQVLSQLQACGVLETIRISCAGYPSRWTFTEFAERYLPLLNSAELQEAGVTDIQALCRQILEKAIPDQDRYQIGLTKIFFRAGMLASLESMRAHRLNSLVTLVQKNYRRHVAMKQYRLMKISAVKIQTAWRGYAARKMASELRRERAAIKLQTVIRGWFARREYVKTRQAIIKIQAAVRGHQELLRYREERKNRSALVLQSLFRGLVARKQYQKQIKGVILIQSLHRRRLARKQLASLKLEAKSATRYKEISYKLENKVVELTQNLQLRTSEKKALLERINAAEEQIRLLTVKHSDAESKAKDLASQLDKPTVPRTEYEQLLAERRELEAQIIAQKAKIAEQDAEIQRHLAELRNQADNAQEKQVAAESIAARGVEDTSTIASLRAELAALKEQINRQNALQALTRNQRTEPPQSPTGPSINGGLRALENGEVQRTPRRTPRRHSVTGPMHEDEAERDSMDERMLAGRQEVDQAVRPATMAYPAEMSFEEGVDALMALLENEELLDQEVLQVLIRDLKPIQPSLHNPPAHNEIMFPAHIICLISNEMWKYGMIAESERFLANVMQSIQQHIMSLEGEDVIIPGFFWLTNVHEILSFVMLAEEDAMNGIGPGAENMGRAFNWVDYEKLVTIVKHDLDSLEYNIYHTAMQQIKRKLAKMVIPALIETQALPGFVERDGNTRLLGRMLGMQTPSAPAFSMDNILDLLNKVWKAMKSYYVEASVIQQVFSELLKLIGVSSFNDLLMRRNFCSWKRAMQIQYNITRIEEWCKSHDMQENLIQLESLMQATKLLQLKKASAADIDILFDVCWILSPSQIQKLIGQYHTADYEAPIPPEIVKLVAQRVNVNDKGDHLLLPPETDEAGPYTLPSKRDIIDIETYIPSYLQLPHIRRIAMSVA</sequence>
<accession>A0ACC2W9J7</accession>
<dbReference type="EMBL" id="JASBWS010000035">
    <property type="protein sequence ID" value="KAJ9107990.1"/>
    <property type="molecule type" value="Genomic_DNA"/>
</dbReference>
<protein>
    <submittedName>
        <fullName evidence="1">Uncharacterized protein</fullName>
    </submittedName>
</protein>
<dbReference type="Proteomes" id="UP001230649">
    <property type="component" value="Unassembled WGS sequence"/>
</dbReference>
<reference evidence="1" key="1">
    <citation type="submission" date="2023-04" db="EMBL/GenBank/DDBJ databases">
        <title>Draft Genome sequencing of Naganishia species isolated from polar environments using Oxford Nanopore Technology.</title>
        <authorList>
            <person name="Leo P."/>
            <person name="Venkateswaran K."/>
        </authorList>
    </citation>
    <scope>NUCLEOTIDE SEQUENCE</scope>
    <source>
        <strain evidence="1">MNA-CCFEE 5262</strain>
    </source>
</reference>
<comment type="caution">
    <text evidence="1">The sequence shown here is derived from an EMBL/GenBank/DDBJ whole genome shotgun (WGS) entry which is preliminary data.</text>
</comment>
<gene>
    <name evidence="1" type="ORF">QFC20_003676</name>
</gene>
<proteinExistence type="predicted"/>